<evidence type="ECO:0000313" key="1">
    <source>
        <dbReference type="EMBL" id="KAK1388963.1"/>
    </source>
</evidence>
<dbReference type="Gene3D" id="3.60.10.10">
    <property type="entry name" value="Endonuclease/exonuclease/phosphatase"/>
    <property type="match status" value="1"/>
</dbReference>
<name>A0AAD8IQA3_9APIA</name>
<dbReference type="PANTHER" id="PTHR35218">
    <property type="entry name" value="RNASE H DOMAIN-CONTAINING PROTEIN"/>
    <property type="match status" value="1"/>
</dbReference>
<dbReference type="AlphaFoldDB" id="A0AAD8IQA3"/>
<accession>A0AAD8IQA3</accession>
<dbReference type="InterPro" id="IPR036691">
    <property type="entry name" value="Endo/exonu/phosph_ase_sf"/>
</dbReference>
<protein>
    <submittedName>
        <fullName evidence="1">Endo/exonuclease/phosphatase domain-containing protein</fullName>
    </submittedName>
</protein>
<sequence>MSIISWNCQGMGPPWKLQFLKDVIRQQRPAFVFLCEMLSNKEKMEWVRTQIGFQGMLVMEAQGRSGGLTLLWKEQEQVTLLSMSNNHIDVVISVNDGLPW</sequence>
<comment type="caution">
    <text evidence="1">The sequence shown here is derived from an EMBL/GenBank/DDBJ whole genome shotgun (WGS) entry which is preliminary data.</text>
</comment>
<gene>
    <name evidence="1" type="ORF">POM88_017141</name>
</gene>
<dbReference type="PANTHER" id="PTHR35218:SF9">
    <property type="entry name" value="ENDONUCLEASE_EXONUCLEASE_PHOSPHATASE DOMAIN-CONTAINING PROTEIN"/>
    <property type="match status" value="1"/>
</dbReference>
<dbReference type="Proteomes" id="UP001237642">
    <property type="component" value="Unassembled WGS sequence"/>
</dbReference>
<organism evidence="1 2">
    <name type="scientific">Heracleum sosnowskyi</name>
    <dbReference type="NCBI Taxonomy" id="360622"/>
    <lineage>
        <taxon>Eukaryota</taxon>
        <taxon>Viridiplantae</taxon>
        <taxon>Streptophyta</taxon>
        <taxon>Embryophyta</taxon>
        <taxon>Tracheophyta</taxon>
        <taxon>Spermatophyta</taxon>
        <taxon>Magnoliopsida</taxon>
        <taxon>eudicotyledons</taxon>
        <taxon>Gunneridae</taxon>
        <taxon>Pentapetalae</taxon>
        <taxon>asterids</taxon>
        <taxon>campanulids</taxon>
        <taxon>Apiales</taxon>
        <taxon>Apiaceae</taxon>
        <taxon>Apioideae</taxon>
        <taxon>apioid superclade</taxon>
        <taxon>Tordylieae</taxon>
        <taxon>Tordyliinae</taxon>
        <taxon>Heracleum</taxon>
    </lineage>
</organism>
<dbReference type="SUPFAM" id="SSF56219">
    <property type="entry name" value="DNase I-like"/>
    <property type="match status" value="1"/>
</dbReference>
<evidence type="ECO:0000313" key="2">
    <source>
        <dbReference type="Proteomes" id="UP001237642"/>
    </source>
</evidence>
<reference evidence="1" key="2">
    <citation type="submission" date="2023-05" db="EMBL/GenBank/DDBJ databases">
        <authorList>
            <person name="Schelkunov M.I."/>
        </authorList>
    </citation>
    <scope>NUCLEOTIDE SEQUENCE</scope>
    <source>
        <strain evidence="1">Hsosn_3</strain>
        <tissue evidence="1">Leaf</tissue>
    </source>
</reference>
<reference evidence="1" key="1">
    <citation type="submission" date="2023-02" db="EMBL/GenBank/DDBJ databases">
        <title>Genome of toxic invasive species Heracleum sosnowskyi carries increased number of genes despite the absence of recent whole-genome duplications.</title>
        <authorList>
            <person name="Schelkunov M."/>
            <person name="Shtratnikova V."/>
            <person name="Makarenko M."/>
            <person name="Klepikova A."/>
            <person name="Omelchenko D."/>
            <person name="Novikova G."/>
            <person name="Obukhova E."/>
            <person name="Bogdanov V."/>
            <person name="Penin A."/>
            <person name="Logacheva M."/>
        </authorList>
    </citation>
    <scope>NUCLEOTIDE SEQUENCE</scope>
    <source>
        <strain evidence="1">Hsosn_3</strain>
        <tissue evidence="1">Leaf</tissue>
    </source>
</reference>
<keyword evidence="2" id="KW-1185">Reference proteome</keyword>
<proteinExistence type="predicted"/>
<dbReference type="EMBL" id="JAUIZM010000004">
    <property type="protein sequence ID" value="KAK1388963.1"/>
    <property type="molecule type" value="Genomic_DNA"/>
</dbReference>